<evidence type="ECO:0000313" key="7">
    <source>
        <dbReference type="EMBL" id="MCA2018481.1"/>
    </source>
</evidence>
<keyword evidence="3" id="KW-0677">Repeat</keyword>
<proteinExistence type="inferred from homology"/>
<evidence type="ECO:0000256" key="2">
    <source>
        <dbReference type="ARBA" id="ARBA00022679"/>
    </source>
</evidence>
<organism evidence="7 8">
    <name type="scientific">Vibrio tritonius</name>
    <dbReference type="NCBI Taxonomy" id="1435069"/>
    <lineage>
        <taxon>Bacteria</taxon>
        <taxon>Pseudomonadati</taxon>
        <taxon>Pseudomonadota</taxon>
        <taxon>Gammaproteobacteria</taxon>
        <taxon>Vibrionales</taxon>
        <taxon>Vibrionaceae</taxon>
        <taxon>Vibrio</taxon>
    </lineage>
</organism>
<dbReference type="SMART" id="SM01266">
    <property type="entry name" value="Mac"/>
    <property type="match status" value="1"/>
</dbReference>
<accession>A0ABS7YS13</accession>
<dbReference type="EMBL" id="JAIWIU010000174">
    <property type="protein sequence ID" value="MCA2018481.1"/>
    <property type="molecule type" value="Genomic_DNA"/>
</dbReference>
<evidence type="ECO:0000259" key="6">
    <source>
        <dbReference type="SMART" id="SM01266"/>
    </source>
</evidence>
<dbReference type="EC" id="2.3.1.-" evidence="5"/>
<dbReference type="Proteomes" id="UP001199044">
    <property type="component" value="Unassembled WGS sequence"/>
</dbReference>
<dbReference type="Gene3D" id="2.160.10.10">
    <property type="entry name" value="Hexapeptide repeat proteins"/>
    <property type="match status" value="1"/>
</dbReference>
<keyword evidence="2 5" id="KW-0808">Transferase</keyword>
<dbReference type="PANTHER" id="PTHR43017:SF1">
    <property type="entry name" value="ACETYLTRANSFERASE YJL218W-RELATED"/>
    <property type="match status" value="1"/>
</dbReference>
<evidence type="ECO:0000256" key="3">
    <source>
        <dbReference type="ARBA" id="ARBA00022737"/>
    </source>
</evidence>
<evidence type="ECO:0000313" key="8">
    <source>
        <dbReference type="Proteomes" id="UP001199044"/>
    </source>
</evidence>
<name>A0ABS7YS13_9VIBR</name>
<gene>
    <name evidence="7" type="ORF">LDJ79_20360</name>
</gene>
<comment type="caution">
    <text evidence="7">The sequence shown here is derived from an EMBL/GenBank/DDBJ whole genome shotgun (WGS) entry which is preliminary data.</text>
</comment>
<dbReference type="InterPro" id="IPR001451">
    <property type="entry name" value="Hexapep"/>
</dbReference>
<comment type="similarity">
    <text evidence="1 5">Belongs to the transferase hexapeptide repeat family.</text>
</comment>
<evidence type="ECO:0000256" key="4">
    <source>
        <dbReference type="ARBA" id="ARBA00023315"/>
    </source>
</evidence>
<protein>
    <recommendedName>
        <fullName evidence="5">Acetyltransferase</fullName>
        <ecNumber evidence="5">2.3.1.-</ecNumber>
    </recommendedName>
</protein>
<dbReference type="InterPro" id="IPR011004">
    <property type="entry name" value="Trimer_LpxA-like_sf"/>
</dbReference>
<evidence type="ECO:0000256" key="5">
    <source>
        <dbReference type="RuleBase" id="RU367021"/>
    </source>
</evidence>
<keyword evidence="4 5" id="KW-0012">Acyltransferase</keyword>
<dbReference type="InterPro" id="IPR039369">
    <property type="entry name" value="LacA-like"/>
</dbReference>
<keyword evidence="8" id="KW-1185">Reference proteome</keyword>
<reference evidence="8" key="1">
    <citation type="submission" date="2023-07" db="EMBL/GenBank/DDBJ databases">
        <title>Molecular identification of indigenous halophilic bacteria isolated from red sea cost, biodegradation of synthetic dyes and assessment of degraded metabolite toxicity.</title>
        <authorList>
            <person name="Chaieb K."/>
            <person name="Altayb H.N."/>
        </authorList>
    </citation>
    <scope>NUCLEOTIDE SEQUENCE [LARGE SCALE GENOMIC DNA]</scope>
    <source>
        <strain evidence="8">K20</strain>
    </source>
</reference>
<dbReference type="CDD" id="cd03357">
    <property type="entry name" value="LbH_MAT_GAT"/>
    <property type="match status" value="1"/>
</dbReference>
<feature type="domain" description="Maltose/galactoside acetyltransferase" evidence="6">
    <location>
        <begin position="8"/>
        <end position="59"/>
    </location>
</feature>
<dbReference type="InterPro" id="IPR024688">
    <property type="entry name" value="Mac_dom"/>
</dbReference>
<dbReference type="Pfam" id="PF00132">
    <property type="entry name" value="Hexapep"/>
    <property type="match status" value="1"/>
</dbReference>
<dbReference type="PANTHER" id="PTHR43017">
    <property type="entry name" value="GALACTOSIDE O-ACETYLTRANSFERASE"/>
    <property type="match status" value="1"/>
</dbReference>
<sequence length="210" mass="23299">MSERRINRQLGELYSAMDPELRRLQFKAKERTYQYNQTLPGQLLQRQLLLAELLGDCDEQTQIKPNFECDYGFNVHFKGSAVVESGCVMLDSAEIMIGNNVYFAEHVCLACASHPLVVEERQNALAYAQNITIEEDVWVGEHCTILGGVTIGRGAIIQAGSVVTEDIPSGMVAEGNPCKAIRVVTQSDRDTFRLPESDILADSPAVDIHQ</sequence>
<dbReference type="RefSeq" id="WP_225251874.1">
    <property type="nucleotide sequence ID" value="NZ_JAIWIU010000174.1"/>
</dbReference>
<dbReference type="Pfam" id="PF12464">
    <property type="entry name" value="Mac"/>
    <property type="match status" value="1"/>
</dbReference>
<evidence type="ECO:0000256" key="1">
    <source>
        <dbReference type="ARBA" id="ARBA00007274"/>
    </source>
</evidence>
<dbReference type="SUPFAM" id="SSF51161">
    <property type="entry name" value="Trimeric LpxA-like enzymes"/>
    <property type="match status" value="1"/>
</dbReference>